<dbReference type="InterPro" id="IPR029044">
    <property type="entry name" value="Nucleotide-diphossugar_trans"/>
</dbReference>
<keyword evidence="3" id="KW-0808">Transferase</keyword>
<dbReference type="SUPFAM" id="SSF53448">
    <property type="entry name" value="Nucleotide-diphospho-sugar transferases"/>
    <property type="match status" value="1"/>
</dbReference>
<evidence type="ECO:0000256" key="3">
    <source>
        <dbReference type="ARBA" id="ARBA00022679"/>
    </source>
</evidence>
<comment type="similarity">
    <text evidence="1">Belongs to the glycosyltransferase 2 family.</text>
</comment>
<evidence type="ECO:0000313" key="5">
    <source>
        <dbReference type="EMBL" id="OGK43971.1"/>
    </source>
</evidence>
<sequence>MNRNKTITIGIAAHNEEKNIFNLIYSVLGQKLNSTSIEKIIIVSDGSTDKTVEEVKKIKDKRILLINKQREGKGVALDIICNESQSNILVLFDGDIVIKDKHYLEKLIRPLAQDNIDLTSGIVREIPSKSIFSKIIASSMALKKDIYSQINHGNNIYTCHGRNRALSKKLYKKLEFRKYIADDAYSYLFALKNGYKYHYIPNASVYYKVPTHLADHLKQSYRFIATRNQFDEEFGEAFVKKAYSIPKALLIKNYLIHIVRNPFPIISYSFIMLWSSITSQYNDISYQWSIAGSSKK</sequence>
<dbReference type="Pfam" id="PF00535">
    <property type="entry name" value="Glycos_transf_2"/>
    <property type="match status" value="1"/>
</dbReference>
<keyword evidence="2" id="KW-0328">Glycosyltransferase</keyword>
<feature type="domain" description="Glycosyltransferase 2-like" evidence="4">
    <location>
        <begin position="8"/>
        <end position="174"/>
    </location>
</feature>
<dbReference type="InterPro" id="IPR001173">
    <property type="entry name" value="Glyco_trans_2-like"/>
</dbReference>
<evidence type="ECO:0000256" key="1">
    <source>
        <dbReference type="ARBA" id="ARBA00006739"/>
    </source>
</evidence>
<evidence type="ECO:0000259" key="4">
    <source>
        <dbReference type="Pfam" id="PF00535"/>
    </source>
</evidence>
<dbReference type="Proteomes" id="UP000179072">
    <property type="component" value="Unassembled WGS sequence"/>
</dbReference>
<dbReference type="Gene3D" id="3.90.550.10">
    <property type="entry name" value="Spore Coat Polysaccharide Biosynthesis Protein SpsA, Chain A"/>
    <property type="match status" value="1"/>
</dbReference>
<name>A0A1F7IKT2_9BACT</name>
<proteinExistence type="inferred from homology"/>
<dbReference type="GO" id="GO:0016757">
    <property type="term" value="F:glycosyltransferase activity"/>
    <property type="evidence" value="ECO:0007669"/>
    <property type="project" value="UniProtKB-KW"/>
</dbReference>
<organism evidence="5 6">
    <name type="scientific">Candidatus Roizmanbacteria bacterium RIFCSPLOWO2_01_FULL_38_11</name>
    <dbReference type="NCBI Taxonomy" id="1802060"/>
    <lineage>
        <taxon>Bacteria</taxon>
        <taxon>Candidatus Roizmaniibacteriota</taxon>
    </lineage>
</organism>
<dbReference type="PANTHER" id="PTHR43630:SF1">
    <property type="entry name" value="POLY-BETA-1,6-N-ACETYL-D-GLUCOSAMINE SYNTHASE"/>
    <property type="match status" value="1"/>
</dbReference>
<dbReference type="EMBL" id="MGAK01000027">
    <property type="protein sequence ID" value="OGK43971.1"/>
    <property type="molecule type" value="Genomic_DNA"/>
</dbReference>
<accession>A0A1F7IKT2</accession>
<dbReference type="AlphaFoldDB" id="A0A1F7IKT2"/>
<dbReference type="PANTHER" id="PTHR43630">
    <property type="entry name" value="POLY-BETA-1,6-N-ACETYL-D-GLUCOSAMINE SYNTHASE"/>
    <property type="match status" value="1"/>
</dbReference>
<dbReference type="STRING" id="1802060.A2957_02725"/>
<evidence type="ECO:0000256" key="2">
    <source>
        <dbReference type="ARBA" id="ARBA00022676"/>
    </source>
</evidence>
<protein>
    <recommendedName>
        <fullName evidence="4">Glycosyltransferase 2-like domain-containing protein</fullName>
    </recommendedName>
</protein>
<comment type="caution">
    <text evidence="5">The sequence shown here is derived from an EMBL/GenBank/DDBJ whole genome shotgun (WGS) entry which is preliminary data.</text>
</comment>
<gene>
    <name evidence="5" type="ORF">A2957_02725</name>
</gene>
<reference evidence="5 6" key="1">
    <citation type="journal article" date="2016" name="Nat. Commun.">
        <title>Thousands of microbial genomes shed light on interconnected biogeochemical processes in an aquifer system.</title>
        <authorList>
            <person name="Anantharaman K."/>
            <person name="Brown C.T."/>
            <person name="Hug L.A."/>
            <person name="Sharon I."/>
            <person name="Castelle C.J."/>
            <person name="Probst A.J."/>
            <person name="Thomas B.C."/>
            <person name="Singh A."/>
            <person name="Wilkins M.J."/>
            <person name="Karaoz U."/>
            <person name="Brodie E.L."/>
            <person name="Williams K.H."/>
            <person name="Hubbard S.S."/>
            <person name="Banfield J.F."/>
        </authorList>
    </citation>
    <scope>NUCLEOTIDE SEQUENCE [LARGE SCALE GENOMIC DNA]</scope>
</reference>
<evidence type="ECO:0000313" key="6">
    <source>
        <dbReference type="Proteomes" id="UP000179072"/>
    </source>
</evidence>